<dbReference type="EMBL" id="RQZG01000018">
    <property type="protein sequence ID" value="RRD03584.1"/>
    <property type="molecule type" value="Genomic_DNA"/>
</dbReference>
<dbReference type="Proteomes" id="UP000280819">
    <property type="component" value="Unassembled WGS sequence"/>
</dbReference>
<proteinExistence type="predicted"/>
<dbReference type="InterPro" id="IPR001460">
    <property type="entry name" value="PCN-bd_Tpept"/>
</dbReference>
<evidence type="ECO:0000313" key="3">
    <source>
        <dbReference type="EMBL" id="RRD03584.1"/>
    </source>
</evidence>
<dbReference type="InterPro" id="IPR012338">
    <property type="entry name" value="Beta-lactam/transpept-like"/>
</dbReference>
<dbReference type="PANTHER" id="PTHR30627">
    <property type="entry name" value="PEPTIDOGLYCAN D,D-TRANSPEPTIDASE"/>
    <property type="match status" value="1"/>
</dbReference>
<dbReference type="GO" id="GO:0005886">
    <property type="term" value="C:plasma membrane"/>
    <property type="evidence" value="ECO:0007669"/>
    <property type="project" value="TreeGrafter"/>
</dbReference>
<evidence type="ECO:0000313" key="4">
    <source>
        <dbReference type="Proteomes" id="UP000280819"/>
    </source>
</evidence>
<organism evidence="3 4">
    <name type="scientific">Arachnia propionica</name>
    <dbReference type="NCBI Taxonomy" id="1750"/>
    <lineage>
        <taxon>Bacteria</taxon>
        <taxon>Bacillati</taxon>
        <taxon>Actinomycetota</taxon>
        <taxon>Actinomycetes</taxon>
        <taxon>Propionibacteriales</taxon>
        <taxon>Propionibacteriaceae</taxon>
        <taxon>Arachnia</taxon>
    </lineage>
</organism>
<comment type="caution">
    <text evidence="3">The sequence shown here is derived from an EMBL/GenBank/DDBJ whole genome shotgun (WGS) entry which is preliminary data.</text>
</comment>
<dbReference type="GO" id="GO:0071555">
    <property type="term" value="P:cell wall organization"/>
    <property type="evidence" value="ECO:0007669"/>
    <property type="project" value="TreeGrafter"/>
</dbReference>
<evidence type="ECO:0000259" key="1">
    <source>
        <dbReference type="Pfam" id="PF00905"/>
    </source>
</evidence>
<dbReference type="PANTHER" id="PTHR30627:SF24">
    <property type="entry name" value="PENICILLIN-BINDING PROTEIN 4B"/>
    <property type="match status" value="1"/>
</dbReference>
<dbReference type="GO" id="GO:0071972">
    <property type="term" value="F:peptidoglycan L,D-transpeptidase activity"/>
    <property type="evidence" value="ECO:0007669"/>
    <property type="project" value="TreeGrafter"/>
</dbReference>
<gene>
    <name evidence="3" type="ORF">EII34_13425</name>
</gene>
<dbReference type="Gene3D" id="3.40.710.10">
    <property type="entry name" value="DD-peptidase/beta-lactamase superfamily"/>
    <property type="match status" value="1"/>
</dbReference>
<dbReference type="Pfam" id="PF21922">
    <property type="entry name" value="PBP_dimer_2"/>
    <property type="match status" value="1"/>
</dbReference>
<reference evidence="3 4" key="1">
    <citation type="submission" date="2018-11" db="EMBL/GenBank/DDBJ databases">
        <title>Genomes From Bacteria Associated with the Canine Oral Cavity: a Test Case for Automated Genome-Based Taxonomic Assignment.</title>
        <authorList>
            <person name="Coil D.A."/>
            <person name="Jospin G."/>
            <person name="Darling A.E."/>
            <person name="Wallis C."/>
            <person name="Davis I.J."/>
            <person name="Harris S."/>
            <person name="Eisen J.A."/>
            <person name="Holcombe L.J."/>
            <person name="O'Flynn C."/>
        </authorList>
    </citation>
    <scope>NUCLEOTIDE SEQUENCE [LARGE SCALE GENOMIC DNA]</scope>
    <source>
        <strain evidence="3 4">OH887_COT-365</strain>
    </source>
</reference>
<dbReference type="SUPFAM" id="SSF56601">
    <property type="entry name" value="beta-lactamase/transpeptidase-like"/>
    <property type="match status" value="1"/>
</dbReference>
<feature type="domain" description="Penicillin-binding protein transpeptidase" evidence="1">
    <location>
        <begin position="155"/>
        <end position="472"/>
    </location>
</feature>
<evidence type="ECO:0000259" key="2">
    <source>
        <dbReference type="Pfam" id="PF21922"/>
    </source>
</evidence>
<dbReference type="GO" id="GO:0008658">
    <property type="term" value="F:penicillin binding"/>
    <property type="evidence" value="ECO:0007669"/>
    <property type="project" value="InterPro"/>
</dbReference>
<name>A0A3P1T2J3_9ACTN</name>
<accession>A0A3P1T2J3</accession>
<dbReference type="AlphaFoldDB" id="A0A3P1T2J3"/>
<dbReference type="OrthoDB" id="9766847at2"/>
<dbReference type="InterPro" id="IPR050515">
    <property type="entry name" value="Beta-lactam/transpept"/>
</dbReference>
<dbReference type="Pfam" id="PF00905">
    <property type="entry name" value="Transpeptidase"/>
    <property type="match status" value="1"/>
</dbReference>
<feature type="domain" description="Penicillin binding protein A dimerisation" evidence="2">
    <location>
        <begin position="52"/>
        <end position="133"/>
    </location>
</feature>
<dbReference type="InterPro" id="IPR054120">
    <property type="entry name" value="PBPA_dimer"/>
</dbReference>
<dbReference type="RefSeq" id="WP_124845676.1">
    <property type="nucleotide sequence ID" value="NZ_JAUNKP010000030.1"/>
</dbReference>
<dbReference type="Gene3D" id="3.90.1310.10">
    <property type="entry name" value="Penicillin-binding protein 2a (Domain 2)"/>
    <property type="match status" value="1"/>
</dbReference>
<protein>
    <submittedName>
        <fullName evidence="3">Penicillin-binding protein 2</fullName>
    </submittedName>
</protein>
<sequence>MNGPLRKVSLFIGLLITALLLNITWISIGPPASLNADSRNKRVRDAEFATSRGAILVGNDPIAVSVPSTGRYPWERTFPAGPTWSSVTGWYSYTYGRQELERTWNEELSGTDSSQTVARIIDLLTGRKPVGATLGTTLDPDAQRAAVEALGDKQGAAVAIDYTTGEVLALVSTPTYDPNLLTNLDYGTESANWDALLNSPDEPLKNRAVREVYPPGSTFKLITAAAALEAGYQPSTEVDAPPSYRLPGSSHSMGNSTNCGGTRVTLAAALATSCNTAFGKLGVELGEEKMRSMAERFGFNASPRIDLPSVNSRFPKELDDAQVALSSIGQYDVAATPLQMAMVTAAIANDGKLMRPHLVRTVSGSDLRVIQTVTPEKMGEPLSSNNSALLRQMMEGVVSDGTGRPAAIDGLTIGGKTGTAQSDPDRPPYAWFVGYAVEPHVAVAVFVSDSGLERDDISGGRVAAPIFKKIVEALR</sequence>